<evidence type="ECO:0000313" key="2">
    <source>
        <dbReference type="EMBL" id="PRY58279.1"/>
    </source>
</evidence>
<dbReference type="AlphaFoldDB" id="A0A2T0UK10"/>
<name>A0A2T0UK10_9MICO</name>
<dbReference type="Proteomes" id="UP000237822">
    <property type="component" value="Unassembled WGS sequence"/>
</dbReference>
<accession>A0A2T0UK10</accession>
<proteinExistence type="predicted"/>
<evidence type="ECO:0000313" key="3">
    <source>
        <dbReference type="Proteomes" id="UP000237822"/>
    </source>
</evidence>
<sequence length="127" mass="14250">MTERAGPTEAQVAALDGAVAELLDQGIIAGWVAIQTEHFRNLFLSKQLGCWLLFTWADGSIEIEEDYPPYALVPELLAGTFTDEDRSANYQVVWVADDRRGDAWQRYGIHESPGHYMGLAAKQRKPR</sequence>
<keyword evidence="3" id="KW-1185">Reference proteome</keyword>
<dbReference type="OrthoDB" id="5184850at2"/>
<evidence type="ECO:0000313" key="1">
    <source>
        <dbReference type="EMBL" id="PRY52508.1"/>
    </source>
</evidence>
<dbReference type="EMBL" id="PVTI01000032">
    <property type="protein sequence ID" value="PRY52508.1"/>
    <property type="molecule type" value="Genomic_DNA"/>
</dbReference>
<dbReference type="RefSeq" id="WP_106297605.1">
    <property type="nucleotide sequence ID" value="NZ_PVTI01000012.1"/>
</dbReference>
<gene>
    <name evidence="2" type="ORF">BCF74_11296</name>
    <name evidence="1" type="ORF">BCF74_1322</name>
</gene>
<protein>
    <submittedName>
        <fullName evidence="2">Uncharacterized protein</fullName>
    </submittedName>
</protein>
<organism evidence="2 3">
    <name type="scientific">Knoellia remsis</name>
    <dbReference type="NCBI Taxonomy" id="407159"/>
    <lineage>
        <taxon>Bacteria</taxon>
        <taxon>Bacillati</taxon>
        <taxon>Actinomycetota</taxon>
        <taxon>Actinomycetes</taxon>
        <taxon>Micrococcales</taxon>
        <taxon>Intrasporangiaceae</taxon>
        <taxon>Knoellia</taxon>
    </lineage>
</organism>
<reference evidence="2 3" key="1">
    <citation type="submission" date="2018-03" db="EMBL/GenBank/DDBJ databases">
        <title>Genomic Encyclopedia of Archaeal and Bacterial Type Strains, Phase II (KMG-II): from individual species to whole genera.</title>
        <authorList>
            <person name="Goeker M."/>
        </authorList>
    </citation>
    <scope>NUCLEOTIDE SEQUENCE [LARGE SCALE GENOMIC DNA]</scope>
    <source>
        <strain evidence="2 3">ATCC BAA-1496</strain>
    </source>
</reference>
<comment type="caution">
    <text evidence="2">The sequence shown here is derived from an EMBL/GenBank/DDBJ whole genome shotgun (WGS) entry which is preliminary data.</text>
</comment>
<dbReference type="EMBL" id="PVTI01000012">
    <property type="protein sequence ID" value="PRY58279.1"/>
    <property type="molecule type" value="Genomic_DNA"/>
</dbReference>